<evidence type="ECO:0000256" key="2">
    <source>
        <dbReference type="ARBA" id="ARBA00022692"/>
    </source>
</evidence>
<dbReference type="NCBIfam" id="TIGR00815">
    <property type="entry name" value="sulP"/>
    <property type="match status" value="1"/>
</dbReference>
<dbReference type="Pfam" id="PF01740">
    <property type="entry name" value="STAS"/>
    <property type="match status" value="1"/>
</dbReference>
<evidence type="ECO:0000313" key="7">
    <source>
        <dbReference type="EMBL" id="MBY26510.1"/>
    </source>
</evidence>
<dbReference type="InterPro" id="IPR036513">
    <property type="entry name" value="STAS_dom_sf"/>
</dbReference>
<proteinExistence type="predicted"/>
<feature type="domain" description="STAS" evidence="6">
    <location>
        <begin position="516"/>
        <end position="647"/>
    </location>
</feature>
<dbReference type="EMBL" id="GGMR01013891">
    <property type="protein sequence ID" value="MBY26510.1"/>
    <property type="molecule type" value="Transcribed_RNA"/>
</dbReference>
<dbReference type="GO" id="GO:0055085">
    <property type="term" value="P:transmembrane transport"/>
    <property type="evidence" value="ECO:0007669"/>
    <property type="project" value="InterPro"/>
</dbReference>
<dbReference type="CDD" id="cd07042">
    <property type="entry name" value="STAS_SulP_like_sulfate_transporter"/>
    <property type="match status" value="1"/>
</dbReference>
<keyword evidence="4 5" id="KW-0472">Membrane</keyword>
<feature type="transmembrane region" description="Helical" evidence="5">
    <location>
        <begin position="326"/>
        <end position="352"/>
    </location>
</feature>
<evidence type="ECO:0000256" key="4">
    <source>
        <dbReference type="ARBA" id="ARBA00023136"/>
    </source>
</evidence>
<feature type="transmembrane region" description="Helical" evidence="5">
    <location>
        <begin position="164"/>
        <end position="186"/>
    </location>
</feature>
<dbReference type="GO" id="GO:0016020">
    <property type="term" value="C:membrane"/>
    <property type="evidence" value="ECO:0007669"/>
    <property type="project" value="UniProtKB-SubCell"/>
</dbReference>
<feature type="transmembrane region" description="Helical" evidence="5">
    <location>
        <begin position="84"/>
        <end position="103"/>
    </location>
</feature>
<keyword evidence="3 5" id="KW-1133">Transmembrane helix</keyword>
<feature type="transmembrane region" description="Helical" evidence="5">
    <location>
        <begin position="247"/>
        <end position="265"/>
    </location>
</feature>
<feature type="transmembrane region" description="Helical" evidence="5">
    <location>
        <begin position="133"/>
        <end position="152"/>
    </location>
</feature>
<feature type="transmembrane region" description="Helical" evidence="5">
    <location>
        <begin position="461"/>
        <end position="492"/>
    </location>
</feature>
<comment type="subcellular location">
    <subcellularLocation>
        <location evidence="1">Membrane</location>
        <topology evidence="1">Multi-pass membrane protein</topology>
    </subcellularLocation>
</comment>
<feature type="transmembrane region" description="Helical" evidence="5">
    <location>
        <begin position="198"/>
        <end position="216"/>
    </location>
</feature>
<reference evidence="7" key="1">
    <citation type="submission" date="2018-04" db="EMBL/GenBank/DDBJ databases">
        <title>Transcriptome of Schizaphis graminum biotype I.</title>
        <authorList>
            <person name="Scully E.D."/>
            <person name="Geib S.M."/>
            <person name="Palmer N.A."/>
            <person name="Koch K."/>
            <person name="Bradshaw J."/>
            <person name="Heng-Moss T."/>
            <person name="Sarath G."/>
        </authorList>
    </citation>
    <scope>NUCLEOTIDE SEQUENCE</scope>
</reference>
<protein>
    <submittedName>
        <fullName evidence="7">Prestin</fullName>
    </submittedName>
</protein>
<accession>A0A2S2PAR7</accession>
<feature type="transmembrane region" description="Helical" evidence="5">
    <location>
        <begin position="109"/>
        <end position="126"/>
    </location>
</feature>
<evidence type="ECO:0000256" key="3">
    <source>
        <dbReference type="ARBA" id="ARBA00022989"/>
    </source>
</evidence>
<dbReference type="PANTHER" id="PTHR11814">
    <property type="entry name" value="SULFATE TRANSPORTER"/>
    <property type="match status" value="1"/>
</dbReference>
<dbReference type="InterPro" id="IPR001902">
    <property type="entry name" value="SLC26A/SulP_fam"/>
</dbReference>
<dbReference type="Gene3D" id="3.30.750.24">
    <property type="entry name" value="STAS domain"/>
    <property type="match status" value="1"/>
</dbReference>
<dbReference type="PROSITE" id="PS50801">
    <property type="entry name" value="STAS"/>
    <property type="match status" value="1"/>
</dbReference>
<dbReference type="InterPro" id="IPR011547">
    <property type="entry name" value="SLC26A/SulP_dom"/>
</dbReference>
<dbReference type="AlphaFoldDB" id="A0A2S2PAR7"/>
<name>A0A2S2PAR7_SCHGA</name>
<feature type="transmembrane region" description="Helical" evidence="5">
    <location>
        <begin position="403"/>
        <end position="423"/>
    </location>
</feature>
<feature type="transmembrane region" description="Helical" evidence="5">
    <location>
        <begin position="277"/>
        <end position="297"/>
    </location>
</feature>
<organism evidence="7">
    <name type="scientific">Schizaphis graminum</name>
    <name type="common">Green bug aphid</name>
    <dbReference type="NCBI Taxonomy" id="13262"/>
    <lineage>
        <taxon>Eukaryota</taxon>
        <taxon>Metazoa</taxon>
        <taxon>Ecdysozoa</taxon>
        <taxon>Arthropoda</taxon>
        <taxon>Hexapoda</taxon>
        <taxon>Insecta</taxon>
        <taxon>Pterygota</taxon>
        <taxon>Neoptera</taxon>
        <taxon>Paraneoptera</taxon>
        <taxon>Hemiptera</taxon>
        <taxon>Sternorrhyncha</taxon>
        <taxon>Aphidomorpha</taxon>
        <taxon>Aphidoidea</taxon>
        <taxon>Aphididae</taxon>
        <taxon>Aphidini</taxon>
        <taxon>Schizaphis</taxon>
    </lineage>
</organism>
<feature type="transmembrane region" description="Helical" evidence="5">
    <location>
        <begin position="429"/>
        <end position="449"/>
    </location>
</feature>
<keyword evidence="2 5" id="KW-0812">Transmembrane</keyword>
<dbReference type="SUPFAM" id="SSF52091">
    <property type="entry name" value="SpoIIaa-like"/>
    <property type="match status" value="1"/>
</dbReference>
<gene>
    <name evidence="7" type="primary">Slc26a5_0</name>
    <name evidence="7" type="ORF">g.60746</name>
</gene>
<evidence type="ECO:0000259" key="6">
    <source>
        <dbReference type="PROSITE" id="PS50801"/>
    </source>
</evidence>
<sequence>MYFTHAKTEMLDRQPEINTQRHVYQVDAMSANNNVPAEAARQPAAKKPHKKKRTCADYVKKTIPSIDWLFLNYRWSKDFAEDTMAGIAVAVLNIPQGMAYSILGNVEPTVGLYMAVFPVLVYSLLGTSRHISLGVLSVLCLMTGKVVTTYATDGAEDDPTLGYSAIQVATAVTMVAGLVQLVMYIFRLGLLCTVLSETLVSGFTASVAVIVLTSQLKELLGVDVARRHGVMQVPNTFYDFADRFHTINWATTAVSVTTITVLLVYNKYLKEKINSRLCMPLPIELIVTVFATVLFQVTTIAKDYNMVQMGEIKSGLPAFEVPPVKLFSAVFVDACVIALVAYSITMSLALLVSEKLKYPLDTNQELLAQGLGNVVGSFFSCLPSGASPSRSASQQTVGGKTQMASIVSAAIIVVVLLWIGVVFEPLPRCVLSSIIVVALKGLLMQVLNFPEIWRKSKTDGTVWMVTYLTVIMLDIDSGLLIGVVVSLLFVFVKGVLNEVHVLGRLPDTDLYVRLDLYGDAVEIPDVKIVRYAGSLNVINRYMFKRKLIEVTRDDDASATVTVTVVDGKDPTGGRRPAPCVVVDMAALQYADAAGAKMLSESIESLVSDGFNVYLAAVPDSSLEFIRGNNGVKSVRFFPTVHDAVVYHQCSNKKIQDPTYDTQPSKTPI</sequence>
<dbReference type="Pfam" id="PF00916">
    <property type="entry name" value="Sulfate_transp"/>
    <property type="match status" value="1"/>
</dbReference>
<evidence type="ECO:0000256" key="5">
    <source>
        <dbReference type="SAM" id="Phobius"/>
    </source>
</evidence>
<dbReference type="InterPro" id="IPR002645">
    <property type="entry name" value="STAS_dom"/>
</dbReference>
<evidence type="ECO:0000256" key="1">
    <source>
        <dbReference type="ARBA" id="ARBA00004141"/>
    </source>
</evidence>